<proteinExistence type="predicted"/>
<comment type="caution">
    <text evidence="2">The sequence shown here is derived from an EMBL/GenBank/DDBJ whole genome shotgun (WGS) entry which is preliminary data.</text>
</comment>
<feature type="region of interest" description="Disordered" evidence="1">
    <location>
        <begin position="1"/>
        <end position="42"/>
    </location>
</feature>
<protein>
    <submittedName>
        <fullName evidence="2">Uncharacterized protein</fullName>
    </submittedName>
</protein>
<reference evidence="2 3" key="1">
    <citation type="journal article" date="2016" name="Genome Biol. Evol.">
        <title>Divergent and convergent evolution of fungal pathogenicity.</title>
        <authorList>
            <person name="Shang Y."/>
            <person name="Xiao G."/>
            <person name="Zheng P."/>
            <person name="Cen K."/>
            <person name="Zhan S."/>
            <person name="Wang C."/>
        </authorList>
    </citation>
    <scope>NUCLEOTIDE SEQUENCE [LARGE SCALE GENOMIC DNA]</scope>
    <source>
        <strain evidence="2 3">RCEF 4871</strain>
    </source>
</reference>
<dbReference type="Proteomes" id="UP000243498">
    <property type="component" value="Unassembled WGS sequence"/>
</dbReference>
<sequence length="192" mass="21327">MTSFPSSSVVRARLPRFLGEQRQDDGQVGFGEKAPQSALSHQPSAISHQAISHQAISHFIKPPARGRRRAIKEKWRGLADRSQNDRRPCPCSCLVELPPEDDDVIKAPRRLSDQGSLWRSIKAALLRSPVKRQAWEKMAGPSGSPRQQDLPLHLIACLLATEPDRARKLTAGFQFQSYKTLTCPSGPQADMT</sequence>
<accession>A0A167FQT6</accession>
<organism evidence="2 3">
    <name type="scientific">Metarhizium rileyi (strain RCEF 4871)</name>
    <name type="common">Nomuraea rileyi</name>
    <dbReference type="NCBI Taxonomy" id="1649241"/>
    <lineage>
        <taxon>Eukaryota</taxon>
        <taxon>Fungi</taxon>
        <taxon>Dikarya</taxon>
        <taxon>Ascomycota</taxon>
        <taxon>Pezizomycotina</taxon>
        <taxon>Sordariomycetes</taxon>
        <taxon>Hypocreomycetidae</taxon>
        <taxon>Hypocreales</taxon>
        <taxon>Clavicipitaceae</taxon>
        <taxon>Metarhizium</taxon>
    </lineage>
</organism>
<dbReference type="AlphaFoldDB" id="A0A167FQT6"/>
<dbReference type="EMBL" id="AZHC01000008">
    <property type="protein sequence ID" value="OAA45621.1"/>
    <property type="molecule type" value="Genomic_DNA"/>
</dbReference>
<name>A0A167FQT6_METRR</name>
<evidence type="ECO:0000313" key="2">
    <source>
        <dbReference type="EMBL" id="OAA45621.1"/>
    </source>
</evidence>
<gene>
    <name evidence="2" type="ORF">NOR_03410</name>
</gene>
<evidence type="ECO:0000313" key="3">
    <source>
        <dbReference type="Proteomes" id="UP000243498"/>
    </source>
</evidence>
<keyword evidence="3" id="KW-1185">Reference proteome</keyword>
<evidence type="ECO:0000256" key="1">
    <source>
        <dbReference type="SAM" id="MobiDB-lite"/>
    </source>
</evidence>